<feature type="compositionally biased region" description="Polar residues" evidence="1">
    <location>
        <begin position="7"/>
        <end position="21"/>
    </location>
</feature>
<evidence type="ECO:0000313" key="3">
    <source>
        <dbReference type="Proteomes" id="UP000318626"/>
    </source>
</evidence>
<organism evidence="2 3">
    <name type="scientific">Bremerella volcania</name>
    <dbReference type="NCBI Taxonomy" id="2527984"/>
    <lineage>
        <taxon>Bacteria</taxon>
        <taxon>Pseudomonadati</taxon>
        <taxon>Planctomycetota</taxon>
        <taxon>Planctomycetia</taxon>
        <taxon>Pirellulales</taxon>
        <taxon>Pirellulaceae</taxon>
        <taxon>Bremerella</taxon>
    </lineage>
</organism>
<dbReference type="KEGG" id="bvo:Pan97_16580"/>
<accession>A0A518C5Y6</accession>
<dbReference type="OrthoDB" id="3959275at2"/>
<protein>
    <submittedName>
        <fullName evidence="2">Uncharacterized protein</fullName>
    </submittedName>
</protein>
<sequence>MMDESAKQQLEQTRETQPAWNSTLHSRQRVLLHTQPLVTLQQKWKLGTEDQAHYDALTLSIKLFDAIIDGSGFGNEVTRETMLQSLRPLLAAFDDATNLDPNERRHLQVVDRLIGYLKNDANRGRAFEVEYADFDDRWQLDRKVLRFKLLKEMHGYSGEIVLQLSSEAINLFLNALDLDIESAQEANEAVVRFQLERGKFDQARAFAENARGQSLRYQEKIEHIVGQTKRDIRQVDWRNEVHELLVEAMDHVQNRQRIESDIIDSAQQKLATVQLDEDQRHAVGDVIRLMRDCRHRHLNLNRQLMQTRNHFFEQQTRQCFSDSESITPINLRDEVLQPLLAMPQADVVPLGEYATSLLATARTPKLLSLAGLIIWQLQPLRIRTEGEVEMEELDLLESGVEVKRFDDDVLQGSEKVFVELDRAIVLSELIQRLETDGCPDEVQDAVVLRILEQFDPEDGIDGFEVAMHEKDGFAHHRMFGDDLLICPQRTTT</sequence>
<evidence type="ECO:0000313" key="2">
    <source>
        <dbReference type="EMBL" id="QDU74646.1"/>
    </source>
</evidence>
<dbReference type="Proteomes" id="UP000318626">
    <property type="component" value="Chromosome"/>
</dbReference>
<reference evidence="3" key="1">
    <citation type="submission" date="2019-02" db="EMBL/GenBank/DDBJ databases">
        <title>Deep-cultivation of Planctomycetes and their phenomic and genomic characterization uncovers novel biology.</title>
        <authorList>
            <person name="Wiegand S."/>
            <person name="Jogler M."/>
            <person name="Boedeker C."/>
            <person name="Pinto D."/>
            <person name="Vollmers J."/>
            <person name="Rivas-Marin E."/>
            <person name="Kohn T."/>
            <person name="Peeters S.H."/>
            <person name="Heuer A."/>
            <person name="Rast P."/>
            <person name="Oberbeckmann S."/>
            <person name="Bunk B."/>
            <person name="Jeske O."/>
            <person name="Meyerdierks A."/>
            <person name="Storesund J.E."/>
            <person name="Kallscheuer N."/>
            <person name="Luecker S."/>
            <person name="Lage O.M."/>
            <person name="Pohl T."/>
            <person name="Merkel B.J."/>
            <person name="Hornburger P."/>
            <person name="Mueller R.-W."/>
            <person name="Bruemmer F."/>
            <person name="Labrenz M."/>
            <person name="Spormann A.M."/>
            <person name="Op den Camp H."/>
            <person name="Overmann J."/>
            <person name="Amann R."/>
            <person name="Jetten M.S.M."/>
            <person name="Mascher T."/>
            <person name="Medema M.H."/>
            <person name="Devos D.P."/>
            <person name="Kaster A.-K."/>
            <person name="Ovreas L."/>
            <person name="Rohde M."/>
            <person name="Galperin M.Y."/>
            <person name="Jogler C."/>
        </authorList>
    </citation>
    <scope>NUCLEOTIDE SEQUENCE [LARGE SCALE GENOMIC DNA]</scope>
    <source>
        <strain evidence="3">Pan97</strain>
    </source>
</reference>
<keyword evidence="3" id="KW-1185">Reference proteome</keyword>
<dbReference type="RefSeq" id="WP_144971589.1">
    <property type="nucleotide sequence ID" value="NZ_CP036289.1"/>
</dbReference>
<dbReference type="AlphaFoldDB" id="A0A518C5Y6"/>
<dbReference type="EMBL" id="CP036289">
    <property type="protein sequence ID" value="QDU74646.1"/>
    <property type="molecule type" value="Genomic_DNA"/>
</dbReference>
<name>A0A518C5Y6_9BACT</name>
<proteinExistence type="predicted"/>
<feature type="region of interest" description="Disordered" evidence="1">
    <location>
        <begin position="1"/>
        <end position="21"/>
    </location>
</feature>
<gene>
    <name evidence="2" type="ORF">Pan97_16580</name>
</gene>
<evidence type="ECO:0000256" key="1">
    <source>
        <dbReference type="SAM" id="MobiDB-lite"/>
    </source>
</evidence>